<dbReference type="EMBL" id="JACOOJ010000076">
    <property type="protein sequence ID" value="MBC5635123.1"/>
    <property type="molecule type" value="Genomic_DNA"/>
</dbReference>
<evidence type="ECO:0008006" key="4">
    <source>
        <dbReference type="Google" id="ProtNLM"/>
    </source>
</evidence>
<sequence>MNKRFSTLLATALVAGGLSFNAAAAPVDASALKDGQTIHLIIGSDTDYLAMDEAGNFSKVAASSWNGKIKDLFGTLWQIKLIPHATAGGTTYTYSFTNRLSGQMLSVKLQSDKKDGGRVNTIAANEKGGNTEWAWDDTKGLYVIGTDSAFTIGSDDNGKLTFNVEKGSAIPAATTTALLKGDVSATPVTLTATDFNTLVAKEAGRLFFTDENVSSTEKNVLTANKWEAIDAEIKNDGSEFSGDDVLYLTNGKEHKRVIAPATDETTQKEYLLVDYNFYDPSKDFNKLIVDTIAVEPDATSPADFSTRLAAKHHSATAAFTVTYFIPNDSMVIAPAFVPTSIPVATTLEAMYTALPTTINTSGELTDAKSKVGIVKAAVAIFAGNANADTFTEGLNFAEVEKFTAADGSFDNSSGVSGQTLIDNAITAINAITAADAKKDDIKAYIAAAKAYLNSLKGLTITEAGTKSSEDALVSTSAIKDGENYVDGLSPLEVKAVDPAKQVVIRKLSNTKVLTIGEITSATDTHGNLVATIKTSDKDATIGGDATIAEGLYYVINAMKEDEGAANKFYGLYYDFSPVNPAKYVAKTQAFNPFAQFVVSKAAGVDKGNYTIENRATADAKWQGVTNVVDKDNNIFAIGGDTIQLVAAEDVDADNAYIGYKYITANDAKNNKFTITSAADVLEGQSIVMTKDSTLKVAAPEGEVLYTLVPSAESKYGVADALKKVTYTVMDADSAFIIKNAAGQYVFSNGKYATKNGTPVQFTMIAVDADSTYVLYDAQEDLGESRKLVVSTQYKTISGEPLTARNDMFIVKPQSAPASYKSLPKHVRIQAINGDYAAVNAANQGIAVREGDLKADAYSNLDFIFWLDTAHYDNAAPYTYY</sequence>
<feature type="signal peptide" evidence="1">
    <location>
        <begin position="1"/>
        <end position="24"/>
    </location>
</feature>
<reference evidence="2 3" key="1">
    <citation type="submission" date="2020-08" db="EMBL/GenBank/DDBJ databases">
        <title>Genome public.</title>
        <authorList>
            <person name="Liu C."/>
            <person name="Sun Q."/>
        </authorList>
    </citation>
    <scope>NUCLEOTIDE SEQUENCE [LARGE SCALE GENOMIC DNA]</scope>
    <source>
        <strain evidence="2 3">NSJ-79</strain>
    </source>
</reference>
<organism evidence="2 3">
    <name type="scientific">Parabacteroides hominis</name>
    <dbReference type="NCBI Taxonomy" id="2763057"/>
    <lineage>
        <taxon>Bacteria</taxon>
        <taxon>Pseudomonadati</taxon>
        <taxon>Bacteroidota</taxon>
        <taxon>Bacteroidia</taxon>
        <taxon>Bacteroidales</taxon>
        <taxon>Tannerellaceae</taxon>
        <taxon>Parabacteroides</taxon>
    </lineage>
</organism>
<name>A0ABR7DWQ5_9BACT</name>
<proteinExistence type="predicted"/>
<evidence type="ECO:0000313" key="3">
    <source>
        <dbReference type="Proteomes" id="UP000651475"/>
    </source>
</evidence>
<evidence type="ECO:0000313" key="2">
    <source>
        <dbReference type="EMBL" id="MBC5635123.1"/>
    </source>
</evidence>
<keyword evidence="1" id="KW-0732">Signal</keyword>
<accession>A0ABR7DWQ5</accession>
<feature type="chain" id="PRO_5046934994" description="S-layer protein" evidence="1">
    <location>
        <begin position="25"/>
        <end position="880"/>
    </location>
</feature>
<feature type="non-terminal residue" evidence="2">
    <location>
        <position position="880"/>
    </location>
</feature>
<dbReference type="Proteomes" id="UP000651475">
    <property type="component" value="Unassembled WGS sequence"/>
</dbReference>
<comment type="caution">
    <text evidence="2">The sequence shown here is derived from an EMBL/GenBank/DDBJ whole genome shotgun (WGS) entry which is preliminary data.</text>
</comment>
<protein>
    <recommendedName>
        <fullName evidence="4">S-layer protein</fullName>
    </recommendedName>
</protein>
<keyword evidence="3" id="KW-1185">Reference proteome</keyword>
<evidence type="ECO:0000256" key="1">
    <source>
        <dbReference type="SAM" id="SignalP"/>
    </source>
</evidence>
<gene>
    <name evidence="2" type="ORF">H8S65_20515</name>
</gene>
<dbReference type="RefSeq" id="WP_186931674.1">
    <property type="nucleotide sequence ID" value="NZ_JACOOJ010000076.1"/>
</dbReference>